<evidence type="ECO:0000256" key="6">
    <source>
        <dbReference type="SAM" id="MobiDB-lite"/>
    </source>
</evidence>
<organism evidence="8 9">
    <name type="scientific">Nyssa sinensis</name>
    <dbReference type="NCBI Taxonomy" id="561372"/>
    <lineage>
        <taxon>Eukaryota</taxon>
        <taxon>Viridiplantae</taxon>
        <taxon>Streptophyta</taxon>
        <taxon>Embryophyta</taxon>
        <taxon>Tracheophyta</taxon>
        <taxon>Spermatophyta</taxon>
        <taxon>Magnoliopsida</taxon>
        <taxon>eudicotyledons</taxon>
        <taxon>Gunneridae</taxon>
        <taxon>Pentapetalae</taxon>
        <taxon>asterids</taxon>
        <taxon>Cornales</taxon>
        <taxon>Nyssaceae</taxon>
        <taxon>Nyssa</taxon>
    </lineage>
</organism>
<feature type="transmembrane region" description="Helical" evidence="7">
    <location>
        <begin position="619"/>
        <end position="637"/>
    </location>
</feature>
<name>A0A5J4ZXJ5_9ASTE</name>
<feature type="transmembrane region" description="Helical" evidence="7">
    <location>
        <begin position="669"/>
        <end position="692"/>
    </location>
</feature>
<dbReference type="GO" id="GO:0016020">
    <property type="term" value="C:membrane"/>
    <property type="evidence" value="ECO:0007669"/>
    <property type="project" value="UniProtKB-SubCell"/>
</dbReference>
<sequence length="754" mass="83269">MEHIGRAKLESDPRCSSDLSWQVMFQSASFRKPNSTPQNHLAVRSVSFRNPISSCEKYTPMQVKPEIAQPNNNTLSGDPQVSSGASLSPEHVPVSNPEPDDSSSAALPWQDMFRSASFRKPSSSPQNHASSPENHVQPPQELAGETPGHEQDNVFGNPQVLSEESLSLVPIIDSNYGSSTLAWQIMLQSASFRRPNLSPQNNAPSPENHVLPQQEQAGNPPVSIQNIISGNALVRVALYIAMAHAGLAFTIFLLYSVYKLLEEYLQPIQWAVLCSIPLRGIQDTLVRFWSEPLRLGLTGTILVVPVTMLKVFFSTLIDIRDFCFTVILHQTTSKLSRESRRGFLKLLQMLVSFGVFVMAFERSGGILSLVLLGLGFMSTSFFESTAFRVSSFRTSSIGCNTSSTFFIEAIRRRLKTIVAIGLISGMIVGFLAGAIFFAYKIGVEGKDVVIMLKSHVEESNYADRIGIKKWMDDNNVTQLADWYTSHFYERVSQYIDSWAAHSNLTQFFNGIKHVVTVSSANSSEHSAALVGPSQNWEKFQSLRNQFSKGEWGNVYKELEAILRELPISGKDLIGKAKGFAAQGIDASQHVVDSSMFVLAGSAKLVISIGYSFISGAAGLFNFGLQSVIFFWVLYYLITSESGGVTEQAIGLLPISKPARIRYIKVLNDAVSGVLLATAKMAFFQGCVTWLLFKLYSIHFLYMSTVLAFISPLLPIFPPWLSTIPAAVQLVLGKTILTGHQLVNYSSCAYRLWCI</sequence>
<evidence type="ECO:0000256" key="4">
    <source>
        <dbReference type="ARBA" id="ARBA00022989"/>
    </source>
</evidence>
<feature type="transmembrane region" description="Helical" evidence="7">
    <location>
        <begin position="343"/>
        <end position="360"/>
    </location>
</feature>
<feature type="transmembrane region" description="Helical" evidence="7">
    <location>
        <begin position="366"/>
        <end position="387"/>
    </location>
</feature>
<evidence type="ECO:0000313" key="8">
    <source>
        <dbReference type="EMBL" id="KAA8523535.1"/>
    </source>
</evidence>
<feature type="compositionally biased region" description="Polar residues" evidence="6">
    <location>
        <begin position="69"/>
        <end position="86"/>
    </location>
</feature>
<evidence type="ECO:0000256" key="3">
    <source>
        <dbReference type="ARBA" id="ARBA00022692"/>
    </source>
</evidence>
<dbReference type="PANTHER" id="PTHR21716:SF72">
    <property type="entry name" value="TRANSMEMBRANE PROTEIN C9ORF5 PROTEIN"/>
    <property type="match status" value="1"/>
</dbReference>
<dbReference type="Proteomes" id="UP000325577">
    <property type="component" value="Linkage Group LG4"/>
</dbReference>
<feature type="transmembrane region" description="Helical" evidence="7">
    <location>
        <begin position="293"/>
        <end position="313"/>
    </location>
</feature>
<feature type="region of interest" description="Disordered" evidence="6">
    <location>
        <begin position="194"/>
        <end position="218"/>
    </location>
</feature>
<protein>
    <submittedName>
        <fullName evidence="8">Uncharacterized protein</fullName>
    </submittedName>
</protein>
<evidence type="ECO:0000313" key="9">
    <source>
        <dbReference type="Proteomes" id="UP000325577"/>
    </source>
</evidence>
<keyword evidence="5 7" id="KW-0472">Membrane</keyword>
<comment type="subcellular location">
    <subcellularLocation>
        <location evidence="1">Membrane</location>
        <topology evidence="1">Multi-pass membrane protein</topology>
    </subcellularLocation>
</comment>
<accession>A0A5J4ZXJ5</accession>
<feature type="transmembrane region" description="Helical" evidence="7">
    <location>
        <begin position="699"/>
        <end position="720"/>
    </location>
</feature>
<gene>
    <name evidence="8" type="ORF">F0562_009958</name>
</gene>
<dbReference type="AlphaFoldDB" id="A0A5J4ZXJ5"/>
<dbReference type="InterPro" id="IPR002549">
    <property type="entry name" value="AI-2E-like"/>
</dbReference>
<keyword evidence="4 7" id="KW-1133">Transmembrane helix</keyword>
<feature type="compositionally biased region" description="Polar residues" evidence="6">
    <location>
        <begin position="120"/>
        <end position="134"/>
    </location>
</feature>
<feature type="transmembrane region" description="Helical" evidence="7">
    <location>
        <begin position="236"/>
        <end position="258"/>
    </location>
</feature>
<reference evidence="8 9" key="1">
    <citation type="submission" date="2019-09" db="EMBL/GenBank/DDBJ databases">
        <title>A chromosome-level genome assembly of the Chinese tupelo Nyssa sinensis.</title>
        <authorList>
            <person name="Yang X."/>
            <person name="Kang M."/>
            <person name="Yang Y."/>
            <person name="Xiong H."/>
            <person name="Wang M."/>
            <person name="Zhang Z."/>
            <person name="Wang Z."/>
            <person name="Wu H."/>
            <person name="Ma T."/>
            <person name="Liu J."/>
            <person name="Xi Z."/>
        </authorList>
    </citation>
    <scope>NUCLEOTIDE SEQUENCE [LARGE SCALE GENOMIC DNA]</scope>
    <source>
        <strain evidence="8">J267</strain>
        <tissue evidence="8">Leaf</tissue>
    </source>
</reference>
<evidence type="ECO:0000256" key="1">
    <source>
        <dbReference type="ARBA" id="ARBA00004141"/>
    </source>
</evidence>
<evidence type="ECO:0000256" key="5">
    <source>
        <dbReference type="ARBA" id="ARBA00023136"/>
    </source>
</evidence>
<dbReference type="PANTHER" id="PTHR21716">
    <property type="entry name" value="TRANSMEMBRANE PROTEIN"/>
    <property type="match status" value="1"/>
</dbReference>
<dbReference type="OrthoDB" id="5970161at2759"/>
<proteinExistence type="inferred from homology"/>
<keyword evidence="9" id="KW-1185">Reference proteome</keyword>
<dbReference type="Pfam" id="PF01594">
    <property type="entry name" value="AI-2E_transport"/>
    <property type="match status" value="1"/>
</dbReference>
<evidence type="ECO:0000256" key="7">
    <source>
        <dbReference type="SAM" id="Phobius"/>
    </source>
</evidence>
<feature type="transmembrane region" description="Helical" evidence="7">
    <location>
        <begin position="417"/>
        <end position="439"/>
    </location>
</feature>
<evidence type="ECO:0000256" key="2">
    <source>
        <dbReference type="ARBA" id="ARBA00009773"/>
    </source>
</evidence>
<feature type="region of interest" description="Disordered" evidence="6">
    <location>
        <begin position="67"/>
        <end position="156"/>
    </location>
</feature>
<dbReference type="EMBL" id="CM018047">
    <property type="protein sequence ID" value="KAA8523535.1"/>
    <property type="molecule type" value="Genomic_DNA"/>
</dbReference>
<keyword evidence="3 7" id="KW-0812">Transmembrane</keyword>
<comment type="similarity">
    <text evidence="2">Belongs to the autoinducer-2 exporter (AI-2E) (TC 2.A.86) family.</text>
</comment>